<organism evidence="14 15">
    <name type="scientific">Claviceps africana</name>
    <dbReference type="NCBI Taxonomy" id="83212"/>
    <lineage>
        <taxon>Eukaryota</taxon>
        <taxon>Fungi</taxon>
        <taxon>Dikarya</taxon>
        <taxon>Ascomycota</taxon>
        <taxon>Pezizomycotina</taxon>
        <taxon>Sordariomycetes</taxon>
        <taxon>Hypocreomycetidae</taxon>
        <taxon>Hypocreales</taxon>
        <taxon>Clavicipitaceae</taxon>
        <taxon>Claviceps</taxon>
    </lineage>
</organism>
<comment type="similarity">
    <text evidence="2">Belongs to the eIF-2B gamma/epsilon subunits family.</text>
</comment>
<evidence type="ECO:0000256" key="5">
    <source>
        <dbReference type="ARBA" id="ARBA00022540"/>
    </source>
</evidence>
<dbReference type="GO" id="GO:0005085">
    <property type="term" value="F:guanyl-nucleotide exchange factor activity"/>
    <property type="evidence" value="ECO:0007669"/>
    <property type="project" value="InterPro"/>
</dbReference>
<feature type="region of interest" description="Disordered" evidence="12">
    <location>
        <begin position="1"/>
        <end position="22"/>
    </location>
</feature>
<dbReference type="SMART" id="SM00515">
    <property type="entry name" value="eIF5C"/>
    <property type="match status" value="1"/>
</dbReference>
<dbReference type="Gene3D" id="1.25.40.180">
    <property type="match status" value="1"/>
</dbReference>
<dbReference type="PROSITE" id="PS51363">
    <property type="entry name" value="W2"/>
    <property type="match status" value="1"/>
</dbReference>
<dbReference type="Gene3D" id="3.90.550.10">
    <property type="entry name" value="Spore Coat Polysaccharide Biosynthesis Protein SpsA, Chain A"/>
    <property type="match status" value="1"/>
</dbReference>
<sequence length="736" mass="80520">MSQKSKNSAGKGKKPAKAGAESKGEDVLQAVILADSFQDRFRPFTLDRPRCLLPLANTPLIEYTLEFLAMNGVNEVYIYCGAFTEQVEDYISHSRWATTSRCCPFSVVQFVRVSDARSVGDVLRDLDSRSLVDGDFLVVHGDLVSNVMLDGILAAHRKRREASAANIMTVILRSGGDTDHRTKTKGITPIFAVDAKSQRLLHYDEMNPLQADHYLALDPAIPDELSTEFEVRADLIDAHIDICTPEVLALWSESFDYELPRRHFLHGVLKDWELNGKMIYAEVLEDRYAARASNLQLYDSISRDVLGRWTFPFIPENNLVPKQTYQRHANGLVMEQDASHAHDARLHNTVIGRDTTIGSSSQISNCFIGKGCKIGANVVLEDSFIWDDSTIEDGTRIVHSIIGDSVSIGQNCSLRAGSLVGPGVQVGEGTSLSENTVLSTLTLGGQPIARDTSLLGPSTNAAPLLEADDEEGLDERDPARLQKSLIYSVADWNVSTSSISTFASDLDSDDDDDADHHLLSSEHGGAKRSRHSSFASDDDSADKLSFHADAVHGLLDALRADSGDFDSAKLEFMGLRLANDASDTMMRKAVATAFARHAAELLTPEHGSLDASKAASKALTAKKGATTFIDEVGIGGQDAEQVAFILALQNALQHVKKPEPAKLGTLLAAMLQQLYALDILEEDGILAWWEDERAVAGEVMTALRDKCRVLVEWLENAEEEGDDDDDDDDDDEEDSE</sequence>
<gene>
    <name evidence="14" type="ORF">E4U42_006798</name>
</gene>
<evidence type="ECO:0000256" key="8">
    <source>
        <dbReference type="ARBA" id="ARBA00031190"/>
    </source>
</evidence>
<dbReference type="InterPro" id="IPR044123">
    <property type="entry name" value="W2_eIF2B_epsilon"/>
</dbReference>
<keyword evidence="5" id="KW-0396">Initiation factor</keyword>
<evidence type="ECO:0000256" key="9">
    <source>
        <dbReference type="ARBA" id="ARBA00044144"/>
    </source>
</evidence>
<proteinExistence type="inferred from homology"/>
<dbReference type="InterPro" id="IPR029044">
    <property type="entry name" value="Nucleotide-diphossugar_trans"/>
</dbReference>
<feature type="domain" description="W2" evidence="13">
    <location>
        <begin position="541"/>
        <end position="724"/>
    </location>
</feature>
<evidence type="ECO:0000256" key="10">
    <source>
        <dbReference type="ARBA" id="ARBA00044345"/>
    </source>
</evidence>
<dbReference type="OrthoDB" id="424572at2759"/>
<evidence type="ECO:0000256" key="4">
    <source>
        <dbReference type="ARBA" id="ARBA00022490"/>
    </source>
</evidence>
<evidence type="ECO:0000256" key="3">
    <source>
        <dbReference type="ARBA" id="ARBA00018601"/>
    </source>
</evidence>
<dbReference type="CDD" id="cd05787">
    <property type="entry name" value="LbH_eIF2B_epsilon"/>
    <property type="match status" value="1"/>
</dbReference>
<feature type="region of interest" description="Disordered" evidence="12">
    <location>
        <begin position="513"/>
        <end position="534"/>
    </location>
</feature>
<dbReference type="InterPro" id="IPR005835">
    <property type="entry name" value="NTP_transferase_dom"/>
</dbReference>
<comment type="subcellular location">
    <subcellularLocation>
        <location evidence="1">Cytoplasm</location>
        <location evidence="1">Cytosol</location>
    </subcellularLocation>
</comment>
<evidence type="ECO:0000256" key="1">
    <source>
        <dbReference type="ARBA" id="ARBA00004514"/>
    </source>
</evidence>
<comment type="caution">
    <text evidence="14">The sequence shown here is derived from an EMBL/GenBank/DDBJ whole genome shotgun (WGS) entry which is preliminary data.</text>
</comment>
<dbReference type="SUPFAM" id="SSF53448">
    <property type="entry name" value="Nucleotide-diphospho-sugar transferases"/>
    <property type="match status" value="1"/>
</dbReference>
<dbReference type="GO" id="GO:0005851">
    <property type="term" value="C:eukaryotic translation initiation factor 2B complex"/>
    <property type="evidence" value="ECO:0007669"/>
    <property type="project" value="TreeGrafter"/>
</dbReference>
<dbReference type="InterPro" id="IPR016024">
    <property type="entry name" value="ARM-type_fold"/>
</dbReference>
<dbReference type="Proteomes" id="UP000811619">
    <property type="component" value="Unassembled WGS sequence"/>
</dbReference>
<dbReference type="Pfam" id="PF02020">
    <property type="entry name" value="W2"/>
    <property type="match status" value="1"/>
</dbReference>
<evidence type="ECO:0000313" key="14">
    <source>
        <dbReference type="EMBL" id="KAG5918591.1"/>
    </source>
</evidence>
<feature type="region of interest" description="Disordered" evidence="12">
    <location>
        <begin position="715"/>
        <end position="736"/>
    </location>
</feature>
<evidence type="ECO:0000256" key="11">
    <source>
        <dbReference type="ARBA" id="ARBA00046432"/>
    </source>
</evidence>
<dbReference type="InterPro" id="IPR056764">
    <property type="entry name" value="LbH_EIF2B3/5"/>
</dbReference>
<evidence type="ECO:0000313" key="15">
    <source>
        <dbReference type="Proteomes" id="UP000811619"/>
    </source>
</evidence>
<feature type="compositionally biased region" description="Low complexity" evidence="12">
    <location>
        <begin position="1"/>
        <end position="10"/>
    </location>
</feature>
<dbReference type="AlphaFoldDB" id="A0A8K0J1W4"/>
<evidence type="ECO:0000256" key="12">
    <source>
        <dbReference type="SAM" id="MobiDB-lite"/>
    </source>
</evidence>
<evidence type="ECO:0000256" key="7">
    <source>
        <dbReference type="ARBA" id="ARBA00030179"/>
    </source>
</evidence>
<dbReference type="Pfam" id="PF00483">
    <property type="entry name" value="NTP_transferase"/>
    <property type="match status" value="1"/>
</dbReference>
<protein>
    <recommendedName>
        <fullName evidence="3">Mannose-1-phosphate guanyltransferase</fullName>
    </recommendedName>
    <alternativeName>
        <fullName evidence="8">GDP-mannose pyrophosphorylase</fullName>
    </alternativeName>
    <alternativeName>
        <fullName evidence="7">GTP-mannose-1-phosphate guanylyltransferase</fullName>
    </alternativeName>
    <alternativeName>
        <fullName evidence="9">Translation initiation factor eIF2B subunit epsilon</fullName>
    </alternativeName>
    <alternativeName>
        <fullName evidence="10">eIF2B GDP-GTP exchange factor subunit epsilon</fullName>
    </alternativeName>
</protein>
<dbReference type="FunFam" id="3.90.550.10:FF:000066">
    <property type="entry name" value="Translation initiation factor eIF-2B subunit epsilon"/>
    <property type="match status" value="1"/>
</dbReference>
<dbReference type="SUPFAM" id="SSF48371">
    <property type="entry name" value="ARM repeat"/>
    <property type="match status" value="1"/>
</dbReference>
<dbReference type="GO" id="GO:0003743">
    <property type="term" value="F:translation initiation factor activity"/>
    <property type="evidence" value="ECO:0007669"/>
    <property type="project" value="UniProtKB-KW"/>
</dbReference>
<dbReference type="InterPro" id="IPR051956">
    <property type="entry name" value="eIF2B_epsilon"/>
</dbReference>
<dbReference type="InterPro" id="IPR035543">
    <property type="entry name" value="eIF-2B_epsilon_N"/>
</dbReference>
<dbReference type="PANTHER" id="PTHR45887:SF1">
    <property type="entry name" value="TRANSLATION INITIATION FACTOR EIF-2B SUBUNIT EPSILON"/>
    <property type="match status" value="1"/>
</dbReference>
<dbReference type="CDD" id="cd11558">
    <property type="entry name" value="W2_eIF2B_epsilon"/>
    <property type="match status" value="1"/>
</dbReference>
<keyword evidence="6" id="KW-0648">Protein biosynthesis</keyword>
<reference evidence="14" key="1">
    <citation type="journal article" date="2020" name="bioRxiv">
        <title>Whole genome comparisons of ergot fungi reveals the divergence and evolution of species within the genus Claviceps are the result of varying mechanisms driving genome evolution and host range expansion.</title>
        <authorList>
            <person name="Wyka S.A."/>
            <person name="Mondo S.J."/>
            <person name="Liu M."/>
            <person name="Dettman J."/>
            <person name="Nalam V."/>
            <person name="Broders K.D."/>
        </authorList>
    </citation>
    <scope>NUCLEOTIDE SEQUENCE</scope>
    <source>
        <strain evidence="14">CCC 489</strain>
    </source>
</reference>
<dbReference type="CDD" id="cd04197">
    <property type="entry name" value="eIF-2B_epsilon_N"/>
    <property type="match status" value="1"/>
</dbReference>
<dbReference type="GO" id="GO:0005829">
    <property type="term" value="C:cytosol"/>
    <property type="evidence" value="ECO:0007669"/>
    <property type="project" value="UniProtKB-SubCell"/>
</dbReference>
<accession>A0A8K0J1W4</accession>
<dbReference type="GO" id="GO:0031369">
    <property type="term" value="F:translation initiation factor binding"/>
    <property type="evidence" value="ECO:0007669"/>
    <property type="project" value="InterPro"/>
</dbReference>
<name>A0A8K0J1W4_9HYPO</name>
<comment type="subunit">
    <text evidence="11">Component of the translation initiation factor 2B (eIF2B) complex which is a heterodecamer of two sets of five different subunits: alpha, beta, gamma, delta and epsilon. Subunits alpha, beta and delta comprise a regulatory subcomplex and subunits epsilon and gamma comprise a catalytic subcomplex. Within the complex, the hexameric regulatory complex resides at the center, with the two heterodimeric catalytic subcomplexes bound on opposite sides.</text>
</comment>
<keyword evidence="15" id="KW-1185">Reference proteome</keyword>
<evidence type="ECO:0000259" key="13">
    <source>
        <dbReference type="PROSITE" id="PS51363"/>
    </source>
</evidence>
<evidence type="ECO:0000256" key="6">
    <source>
        <dbReference type="ARBA" id="ARBA00022917"/>
    </source>
</evidence>
<keyword evidence="4" id="KW-0963">Cytoplasm</keyword>
<dbReference type="InterPro" id="IPR011004">
    <property type="entry name" value="Trimer_LpxA-like_sf"/>
</dbReference>
<dbReference type="PANTHER" id="PTHR45887">
    <property type="entry name" value="TRANSLATION INITIATION FACTOR EIF-2B SUBUNIT EPSILON"/>
    <property type="match status" value="1"/>
</dbReference>
<evidence type="ECO:0000256" key="2">
    <source>
        <dbReference type="ARBA" id="ARBA00007878"/>
    </source>
</evidence>
<dbReference type="Gene3D" id="2.160.10.10">
    <property type="entry name" value="Hexapeptide repeat proteins"/>
    <property type="match status" value="2"/>
</dbReference>
<dbReference type="Pfam" id="PF25084">
    <property type="entry name" value="LbH_EIF2B"/>
    <property type="match status" value="1"/>
</dbReference>
<dbReference type="SUPFAM" id="SSF51161">
    <property type="entry name" value="Trimeric LpxA-like enzymes"/>
    <property type="match status" value="1"/>
</dbReference>
<dbReference type="InterPro" id="IPR003307">
    <property type="entry name" value="W2_domain"/>
</dbReference>
<dbReference type="EMBL" id="SRPY01000728">
    <property type="protein sequence ID" value="KAG5918591.1"/>
    <property type="molecule type" value="Genomic_DNA"/>
</dbReference>